<accession>A0A918XYT0</accession>
<dbReference type="Proteomes" id="UP000630353">
    <property type="component" value="Unassembled WGS sequence"/>
</dbReference>
<dbReference type="PANTHER" id="PTHR35011">
    <property type="entry name" value="2,3-DIKETO-L-GULONATE TRAP TRANSPORTER SMALL PERMEASE PROTEIN YIAM"/>
    <property type="match status" value="1"/>
</dbReference>
<evidence type="ECO:0000256" key="1">
    <source>
        <dbReference type="ARBA" id="ARBA00004429"/>
    </source>
</evidence>
<evidence type="ECO:0000313" key="12">
    <source>
        <dbReference type="Proteomes" id="UP000630353"/>
    </source>
</evidence>
<evidence type="ECO:0000313" key="11">
    <source>
        <dbReference type="EMBL" id="GHD64106.1"/>
    </source>
</evidence>
<evidence type="ECO:0000256" key="8">
    <source>
        <dbReference type="ARBA" id="ARBA00038436"/>
    </source>
</evidence>
<evidence type="ECO:0000256" key="7">
    <source>
        <dbReference type="ARBA" id="ARBA00023136"/>
    </source>
</evidence>
<comment type="caution">
    <text evidence="11">The sequence shown here is derived from an EMBL/GenBank/DDBJ whole genome shotgun (WGS) entry which is preliminary data.</text>
</comment>
<sequence>MSDGNGGRSGLPGRPPAPLAGAGRLAADGLKLVASVLLFAMMLVTFVDVVGRYLFASPLPGAFELTEVLLGLIVFAGLPIVTWRSEHVTVDLLTVRLPAPTRRLLVRVAALATALVLAMLAWRLSTTASDLLGYGDATVFLGIPLGPVAGAMAALAAVAGAAAVVRVVRP</sequence>
<gene>
    <name evidence="11" type="ORF">GCM10017083_55440</name>
</gene>
<evidence type="ECO:0000256" key="2">
    <source>
        <dbReference type="ARBA" id="ARBA00022448"/>
    </source>
</evidence>
<keyword evidence="12" id="KW-1185">Reference proteome</keyword>
<dbReference type="Pfam" id="PF04290">
    <property type="entry name" value="DctQ"/>
    <property type="match status" value="1"/>
</dbReference>
<keyword evidence="6 9" id="KW-1133">Transmembrane helix</keyword>
<evidence type="ECO:0000256" key="4">
    <source>
        <dbReference type="ARBA" id="ARBA00022519"/>
    </source>
</evidence>
<feature type="transmembrane region" description="Helical" evidence="9">
    <location>
        <begin position="32"/>
        <end position="55"/>
    </location>
</feature>
<dbReference type="InterPro" id="IPR055348">
    <property type="entry name" value="DctQ"/>
</dbReference>
<keyword evidence="2 9" id="KW-0813">Transport</keyword>
<evidence type="ECO:0000256" key="5">
    <source>
        <dbReference type="ARBA" id="ARBA00022692"/>
    </source>
</evidence>
<feature type="domain" description="Tripartite ATP-independent periplasmic transporters DctQ component" evidence="10">
    <location>
        <begin position="41"/>
        <end position="169"/>
    </location>
</feature>
<dbReference type="AlphaFoldDB" id="A0A918XYT0"/>
<dbReference type="InterPro" id="IPR007387">
    <property type="entry name" value="TRAP_DctQ"/>
</dbReference>
<organism evidence="11 12">
    <name type="scientific">Thalassobaculum fulvum</name>
    <dbReference type="NCBI Taxonomy" id="1633335"/>
    <lineage>
        <taxon>Bacteria</taxon>
        <taxon>Pseudomonadati</taxon>
        <taxon>Pseudomonadota</taxon>
        <taxon>Alphaproteobacteria</taxon>
        <taxon>Rhodospirillales</taxon>
        <taxon>Thalassobaculaceae</taxon>
        <taxon>Thalassobaculum</taxon>
    </lineage>
</organism>
<dbReference type="GO" id="GO:0005886">
    <property type="term" value="C:plasma membrane"/>
    <property type="evidence" value="ECO:0007669"/>
    <property type="project" value="UniProtKB-SubCell"/>
</dbReference>
<keyword evidence="3" id="KW-1003">Cell membrane</keyword>
<dbReference type="GO" id="GO:0015740">
    <property type="term" value="P:C4-dicarboxylate transport"/>
    <property type="evidence" value="ECO:0007669"/>
    <property type="project" value="TreeGrafter"/>
</dbReference>
<dbReference type="GO" id="GO:0022857">
    <property type="term" value="F:transmembrane transporter activity"/>
    <property type="evidence" value="ECO:0007669"/>
    <property type="project" value="UniProtKB-UniRule"/>
</dbReference>
<evidence type="ECO:0000256" key="9">
    <source>
        <dbReference type="RuleBase" id="RU369079"/>
    </source>
</evidence>
<dbReference type="EMBL" id="BMZS01000018">
    <property type="protein sequence ID" value="GHD64106.1"/>
    <property type="molecule type" value="Genomic_DNA"/>
</dbReference>
<keyword evidence="4 9" id="KW-0997">Cell inner membrane</keyword>
<reference evidence="11" key="1">
    <citation type="journal article" date="2014" name="Int. J. Syst. Evol. Microbiol.">
        <title>Complete genome sequence of Corynebacterium casei LMG S-19264T (=DSM 44701T), isolated from a smear-ripened cheese.</title>
        <authorList>
            <consortium name="US DOE Joint Genome Institute (JGI-PGF)"/>
            <person name="Walter F."/>
            <person name="Albersmeier A."/>
            <person name="Kalinowski J."/>
            <person name="Ruckert C."/>
        </authorList>
    </citation>
    <scope>NUCLEOTIDE SEQUENCE</scope>
    <source>
        <strain evidence="11">KCTC 42651</strain>
    </source>
</reference>
<comment type="subcellular location">
    <subcellularLocation>
        <location evidence="1 9">Cell inner membrane</location>
        <topology evidence="1 9">Multi-pass membrane protein</topology>
    </subcellularLocation>
</comment>
<evidence type="ECO:0000256" key="3">
    <source>
        <dbReference type="ARBA" id="ARBA00022475"/>
    </source>
</evidence>
<protein>
    <recommendedName>
        <fullName evidence="9">TRAP transporter small permease protein</fullName>
    </recommendedName>
</protein>
<keyword evidence="5 9" id="KW-0812">Transmembrane</keyword>
<feature type="transmembrane region" description="Helical" evidence="9">
    <location>
        <begin position="104"/>
        <end position="125"/>
    </location>
</feature>
<feature type="transmembrane region" description="Helical" evidence="9">
    <location>
        <begin position="145"/>
        <end position="168"/>
    </location>
</feature>
<dbReference type="RefSeq" id="WP_189995908.1">
    <property type="nucleotide sequence ID" value="NZ_BMZS01000018.1"/>
</dbReference>
<feature type="transmembrane region" description="Helical" evidence="9">
    <location>
        <begin position="61"/>
        <end position="83"/>
    </location>
</feature>
<comment type="similarity">
    <text evidence="8 9">Belongs to the TRAP transporter small permease family.</text>
</comment>
<comment type="function">
    <text evidence="9">Part of the tripartite ATP-independent periplasmic (TRAP) transport system.</text>
</comment>
<name>A0A918XYT0_9PROT</name>
<reference evidence="11" key="2">
    <citation type="submission" date="2020-09" db="EMBL/GenBank/DDBJ databases">
        <authorList>
            <person name="Sun Q."/>
            <person name="Kim S."/>
        </authorList>
    </citation>
    <scope>NUCLEOTIDE SEQUENCE</scope>
    <source>
        <strain evidence="11">KCTC 42651</strain>
    </source>
</reference>
<dbReference type="PANTHER" id="PTHR35011:SF10">
    <property type="entry name" value="TRAP TRANSPORTER SMALL PERMEASE PROTEIN"/>
    <property type="match status" value="1"/>
</dbReference>
<proteinExistence type="inferred from homology"/>
<comment type="subunit">
    <text evidence="9">The complex comprises the extracytoplasmic solute receptor protein and the two transmembrane proteins.</text>
</comment>
<evidence type="ECO:0000256" key="6">
    <source>
        <dbReference type="ARBA" id="ARBA00022989"/>
    </source>
</evidence>
<keyword evidence="7 9" id="KW-0472">Membrane</keyword>
<evidence type="ECO:0000259" key="10">
    <source>
        <dbReference type="Pfam" id="PF04290"/>
    </source>
</evidence>